<dbReference type="Proteomes" id="UP000078046">
    <property type="component" value="Unassembled WGS sequence"/>
</dbReference>
<gene>
    <name evidence="6" type="ORF">A3Q56_02198</name>
</gene>
<feature type="domain" description="VWFA" evidence="5">
    <location>
        <begin position="6"/>
        <end position="111"/>
    </location>
</feature>
<dbReference type="FunFam" id="3.40.50.410:FF:000005">
    <property type="entry name" value="26S proteasome non-ATPase regulatory subunit 4"/>
    <property type="match status" value="1"/>
</dbReference>
<dbReference type="PANTHER" id="PTHR10223">
    <property type="entry name" value="26S PROTEASOME NON-ATPASE REGULATORY SUBUNIT 4"/>
    <property type="match status" value="1"/>
</dbReference>
<name>A0A177B8P9_9BILA</name>
<comment type="similarity">
    <text evidence="1">Belongs to the proteasome subunit S5A family.</text>
</comment>
<dbReference type="InterPro" id="IPR036465">
    <property type="entry name" value="vWFA_dom_sf"/>
</dbReference>
<dbReference type="Pfam" id="PF02809">
    <property type="entry name" value="UIM"/>
    <property type="match status" value="2"/>
</dbReference>
<dbReference type="GO" id="GO:0008540">
    <property type="term" value="C:proteasome regulatory particle, base subcomplex"/>
    <property type="evidence" value="ECO:0007669"/>
    <property type="project" value="TreeGrafter"/>
</dbReference>
<dbReference type="PROSITE" id="PS50330">
    <property type="entry name" value="UIM"/>
    <property type="match status" value="2"/>
</dbReference>
<dbReference type="Gene3D" id="1.10.287.3990">
    <property type="match status" value="1"/>
</dbReference>
<dbReference type="SUPFAM" id="SSF53300">
    <property type="entry name" value="vWA-like"/>
    <property type="match status" value="1"/>
</dbReference>
<sequence length="328" mass="36628">MVIEYVVFCLDTSDYLRNGDFIPNRMIAQIDASIMFCETIMNGNPESKVGLMTMKPKVLMTLTNNVHLITSYIDMLKISEDKQNFDKSIRTAHLVLKNSLPENNKTRIVAFVASPLENTDLELSNLASCLRSENIQVDVVNFGEDESNKLKFERFIQILNGRKGKGSTLVNVPRGSVLINELQKSAMINSDGPGNFEFGVDPSVDPELAMALKMSMQDQKRTSKSGASEGKNTHVPDKSTLPSKISNSQKTGNNELESVDFKEMSEDEQLKYALELSLKESNTQKPEPMKIDYDCADSLIKNLTVTTSDKKDNLTDKKTDDSDTMDLD</sequence>
<dbReference type="InterPro" id="IPR027040">
    <property type="entry name" value="PSMD4"/>
</dbReference>
<dbReference type="GO" id="GO:0005829">
    <property type="term" value="C:cytosol"/>
    <property type="evidence" value="ECO:0007669"/>
    <property type="project" value="TreeGrafter"/>
</dbReference>
<feature type="region of interest" description="Disordered" evidence="4">
    <location>
        <begin position="304"/>
        <end position="328"/>
    </location>
</feature>
<keyword evidence="7" id="KW-1185">Reference proteome</keyword>
<dbReference type="Pfam" id="PF13519">
    <property type="entry name" value="VWA_2"/>
    <property type="match status" value="1"/>
</dbReference>
<evidence type="ECO:0000256" key="2">
    <source>
        <dbReference type="ARBA" id="ARBA00014934"/>
    </source>
</evidence>
<dbReference type="AlphaFoldDB" id="A0A177B8P9"/>
<dbReference type="Gene3D" id="3.40.50.410">
    <property type="entry name" value="von Willebrand factor, type A domain"/>
    <property type="match status" value="1"/>
</dbReference>
<evidence type="ECO:0000256" key="3">
    <source>
        <dbReference type="ARBA" id="ARBA00022942"/>
    </source>
</evidence>
<dbReference type="PANTHER" id="PTHR10223:SF0">
    <property type="entry name" value="26S PROTEASOME NON-ATPASE REGULATORY SUBUNIT 4"/>
    <property type="match status" value="1"/>
</dbReference>
<dbReference type="InterPro" id="IPR002035">
    <property type="entry name" value="VWF_A"/>
</dbReference>
<dbReference type="SMART" id="SM00726">
    <property type="entry name" value="UIM"/>
    <property type="match status" value="2"/>
</dbReference>
<dbReference type="GO" id="GO:0005634">
    <property type="term" value="C:nucleus"/>
    <property type="evidence" value="ECO:0007669"/>
    <property type="project" value="TreeGrafter"/>
</dbReference>
<evidence type="ECO:0000313" key="7">
    <source>
        <dbReference type="Proteomes" id="UP000078046"/>
    </source>
</evidence>
<evidence type="ECO:0000313" key="6">
    <source>
        <dbReference type="EMBL" id="OAF70042.1"/>
    </source>
</evidence>
<evidence type="ECO:0000256" key="4">
    <source>
        <dbReference type="SAM" id="MobiDB-lite"/>
    </source>
</evidence>
<evidence type="ECO:0000256" key="1">
    <source>
        <dbReference type="ARBA" id="ARBA00005574"/>
    </source>
</evidence>
<evidence type="ECO:0000259" key="5">
    <source>
        <dbReference type="Pfam" id="PF13519"/>
    </source>
</evidence>
<proteinExistence type="inferred from homology"/>
<organism evidence="6 7">
    <name type="scientific">Intoshia linei</name>
    <dbReference type="NCBI Taxonomy" id="1819745"/>
    <lineage>
        <taxon>Eukaryota</taxon>
        <taxon>Metazoa</taxon>
        <taxon>Spiralia</taxon>
        <taxon>Lophotrochozoa</taxon>
        <taxon>Mesozoa</taxon>
        <taxon>Orthonectida</taxon>
        <taxon>Rhopaluridae</taxon>
        <taxon>Intoshia</taxon>
    </lineage>
</organism>
<comment type="caution">
    <text evidence="6">The sequence shown here is derived from an EMBL/GenBank/DDBJ whole genome shotgun (WGS) entry which is preliminary data.</text>
</comment>
<dbReference type="GO" id="GO:0031593">
    <property type="term" value="F:polyubiquitin modification-dependent protein binding"/>
    <property type="evidence" value="ECO:0007669"/>
    <property type="project" value="TreeGrafter"/>
</dbReference>
<feature type="compositionally biased region" description="Polar residues" evidence="4">
    <location>
        <begin position="240"/>
        <end position="256"/>
    </location>
</feature>
<dbReference type="EMBL" id="LWCA01000194">
    <property type="protein sequence ID" value="OAF70042.1"/>
    <property type="molecule type" value="Genomic_DNA"/>
</dbReference>
<accession>A0A177B8P9</accession>
<keyword evidence="3" id="KW-0647">Proteasome</keyword>
<feature type="compositionally biased region" description="Basic and acidic residues" evidence="4">
    <location>
        <begin position="308"/>
        <end position="321"/>
    </location>
</feature>
<feature type="region of interest" description="Disordered" evidence="4">
    <location>
        <begin position="214"/>
        <end position="263"/>
    </location>
</feature>
<protein>
    <recommendedName>
        <fullName evidence="2">26S proteasome non-ATPase regulatory subunit 4</fullName>
    </recommendedName>
</protein>
<dbReference type="GO" id="GO:0043161">
    <property type="term" value="P:proteasome-mediated ubiquitin-dependent protein catabolic process"/>
    <property type="evidence" value="ECO:0007669"/>
    <property type="project" value="TreeGrafter"/>
</dbReference>
<dbReference type="InterPro" id="IPR003903">
    <property type="entry name" value="UIM_dom"/>
</dbReference>
<reference evidence="6 7" key="1">
    <citation type="submission" date="2016-04" db="EMBL/GenBank/DDBJ databases">
        <title>The genome of Intoshia linei affirms orthonectids as highly simplified spiralians.</title>
        <authorList>
            <person name="Mikhailov K.V."/>
            <person name="Slusarev G.S."/>
            <person name="Nikitin M.A."/>
            <person name="Logacheva M.D."/>
            <person name="Penin A."/>
            <person name="Aleoshin V."/>
            <person name="Panchin Y.V."/>
        </authorList>
    </citation>
    <scope>NUCLEOTIDE SEQUENCE [LARGE SCALE GENOMIC DNA]</scope>
    <source>
        <strain evidence="6">Intl2013</strain>
        <tissue evidence="6">Whole animal</tissue>
    </source>
</reference>
<dbReference type="OrthoDB" id="1731724at2759"/>